<dbReference type="KEGG" id="mft:XA26_19340"/>
<dbReference type="Proteomes" id="UP000057134">
    <property type="component" value="Chromosome"/>
</dbReference>
<dbReference type="STRING" id="1766.XA26_19340"/>
<dbReference type="SUPFAM" id="SSF81606">
    <property type="entry name" value="PP2C-like"/>
    <property type="match status" value="1"/>
</dbReference>
<keyword evidence="1" id="KW-0238">DNA-binding</keyword>
<dbReference type="PANTHER" id="PTHR30204">
    <property type="entry name" value="REDOX-CYCLING DRUG-SENSING TRANSCRIPTIONAL ACTIVATOR SOXR"/>
    <property type="match status" value="1"/>
</dbReference>
<dbReference type="InterPro" id="IPR009061">
    <property type="entry name" value="DNA-bd_dom_put_sf"/>
</dbReference>
<dbReference type="SMART" id="SM00331">
    <property type="entry name" value="PP2C_SIG"/>
    <property type="match status" value="1"/>
</dbReference>
<protein>
    <submittedName>
        <fullName evidence="4">Serine/threonine phosphatase PPP</fullName>
        <ecNumber evidence="4">3.1.3.16</ecNumber>
    </submittedName>
</protein>
<name>A0A0N9Y8U8_MYCFO</name>
<dbReference type="RefSeq" id="WP_071888500.1">
    <property type="nucleotide sequence ID" value="NZ_CP011269.1"/>
</dbReference>
<evidence type="ECO:0000259" key="2">
    <source>
        <dbReference type="PROSITE" id="PS50937"/>
    </source>
</evidence>
<evidence type="ECO:0000259" key="3">
    <source>
        <dbReference type="PROSITE" id="PS51746"/>
    </source>
</evidence>
<dbReference type="InterPro" id="IPR047057">
    <property type="entry name" value="MerR_fam"/>
</dbReference>
<dbReference type="PATRIC" id="fig|1766.6.peg.1917"/>
<dbReference type="PROSITE" id="PS51746">
    <property type="entry name" value="PPM_2"/>
    <property type="match status" value="1"/>
</dbReference>
<feature type="domain" description="HTH merR-type" evidence="2">
    <location>
        <begin position="6"/>
        <end position="76"/>
    </location>
</feature>
<gene>
    <name evidence="4" type="ORF">XA26_19340</name>
</gene>
<keyword evidence="4" id="KW-0378">Hydrolase</keyword>
<dbReference type="GO" id="GO:0003677">
    <property type="term" value="F:DNA binding"/>
    <property type="evidence" value="ECO:0007669"/>
    <property type="project" value="UniProtKB-KW"/>
</dbReference>
<dbReference type="Gene3D" id="1.10.1660.10">
    <property type="match status" value="1"/>
</dbReference>
<dbReference type="SMART" id="SM00422">
    <property type="entry name" value="HTH_MERR"/>
    <property type="match status" value="1"/>
</dbReference>
<dbReference type="GO" id="GO:0003700">
    <property type="term" value="F:DNA-binding transcription factor activity"/>
    <property type="evidence" value="ECO:0007669"/>
    <property type="project" value="InterPro"/>
</dbReference>
<dbReference type="AlphaFoldDB" id="A0A0N9Y8U8"/>
<dbReference type="Pfam" id="PF13411">
    <property type="entry name" value="MerR_1"/>
    <property type="match status" value="1"/>
</dbReference>
<keyword evidence="5" id="KW-1185">Reference proteome</keyword>
<dbReference type="SMART" id="SM00332">
    <property type="entry name" value="PP2Cc"/>
    <property type="match status" value="1"/>
</dbReference>
<reference evidence="4 5" key="1">
    <citation type="journal article" date="2015" name="MBio">
        <title>Enzymatic Degradation of Phenazines Can Generate Energy and Protect Sensitive Organisms from Toxicity.</title>
        <authorList>
            <person name="Costa K.C."/>
            <person name="Bergkessel M."/>
            <person name="Saunders S."/>
            <person name="Korlach J."/>
            <person name="Newman D.K."/>
        </authorList>
    </citation>
    <scope>NUCLEOTIDE SEQUENCE [LARGE SCALE GENOMIC DNA]</scope>
    <source>
        <strain evidence="4 5">CT6</strain>
    </source>
</reference>
<dbReference type="SUPFAM" id="SSF46955">
    <property type="entry name" value="Putative DNA-binding domain"/>
    <property type="match status" value="1"/>
</dbReference>
<evidence type="ECO:0000256" key="1">
    <source>
        <dbReference type="ARBA" id="ARBA00023125"/>
    </source>
</evidence>
<dbReference type="EC" id="3.1.3.16" evidence="4"/>
<dbReference type="EMBL" id="CP011269">
    <property type="protein sequence ID" value="ALI25781.1"/>
    <property type="molecule type" value="Genomic_DNA"/>
</dbReference>
<dbReference type="CDD" id="cd00143">
    <property type="entry name" value="PP2Cc"/>
    <property type="match status" value="1"/>
</dbReference>
<accession>A0A0N9Y8U8</accession>
<sequence length="359" mass="37883">MNEQDLLSIGEFAARTGLSAKMLRSYAASGLLVPAAVDALTGYRYYARAQVAEARTVALLRGAQIPVAEIAEFLLRPTEQQLAAWCEALDDEYARRCEALGVVRRSLPAHASPVAGGRWTDERTIRMVSVLRAATATDQGPVRATNQDSLLADGILYAVADGFGPEGDHASRIAVETLAAGFTAAPDRDGLIGAVQQANERVFAHVDASGTSSGATLTLVALFDDEQGGPLAVNIGDSPLNRIRDGGMSQLTNDHSVSGELVRVGEITREEARFHPHRHLLTRALGIGPVIRPDVFDLDCRPGDRLLISSDGLFAGADDADIVAAATEAEPEVAAQRLVQVANEAGGSDNTTVIVIDLG</sequence>
<dbReference type="InterPro" id="IPR000551">
    <property type="entry name" value="MerR-type_HTH_dom"/>
</dbReference>
<proteinExistence type="predicted"/>
<dbReference type="InterPro" id="IPR001932">
    <property type="entry name" value="PPM-type_phosphatase-like_dom"/>
</dbReference>
<dbReference type="PANTHER" id="PTHR30204:SF97">
    <property type="entry name" value="MERR FAMILY REGULATORY PROTEIN"/>
    <property type="match status" value="1"/>
</dbReference>
<dbReference type="Gene3D" id="3.60.40.10">
    <property type="entry name" value="PPM-type phosphatase domain"/>
    <property type="match status" value="1"/>
</dbReference>
<organism evidence="4 5">
    <name type="scientific">Mycolicibacterium fortuitum</name>
    <name type="common">Mycobacterium fortuitum</name>
    <dbReference type="NCBI Taxonomy" id="1766"/>
    <lineage>
        <taxon>Bacteria</taxon>
        <taxon>Bacillati</taxon>
        <taxon>Actinomycetota</taxon>
        <taxon>Actinomycetes</taxon>
        <taxon>Mycobacteriales</taxon>
        <taxon>Mycobacteriaceae</taxon>
        <taxon>Mycolicibacterium</taxon>
    </lineage>
</organism>
<evidence type="ECO:0000313" key="5">
    <source>
        <dbReference type="Proteomes" id="UP000057134"/>
    </source>
</evidence>
<dbReference type="PROSITE" id="PS50937">
    <property type="entry name" value="HTH_MERR_2"/>
    <property type="match status" value="1"/>
</dbReference>
<feature type="domain" description="PPM-type phosphatase" evidence="3">
    <location>
        <begin position="132"/>
        <end position="358"/>
    </location>
</feature>
<dbReference type="GO" id="GO:0004722">
    <property type="term" value="F:protein serine/threonine phosphatase activity"/>
    <property type="evidence" value="ECO:0007669"/>
    <property type="project" value="UniProtKB-EC"/>
</dbReference>
<dbReference type="InterPro" id="IPR036457">
    <property type="entry name" value="PPM-type-like_dom_sf"/>
</dbReference>
<evidence type="ECO:0000313" key="4">
    <source>
        <dbReference type="EMBL" id="ALI25781.1"/>
    </source>
</evidence>